<sequence>MAEETSPLNNLDTQGNISPSPTNMAAQGAEGGNRSSSASDMSNIQIDEVVSVPNVEVKHAPFQTQPILRGDLTEEQMKELSEKMRKEQAKKYFSLRDGAFSNAVEECKLYLDDSDGEFLSSWLLSEIDHWDHEKERIILITEKSLCLVKYNFIGLKVDEMKKMPLIKCDKIQVGRFVYPKNTMMMITGYGENSPRCKQSGVRIFLSHHGPSFFQTWNPWSSMPYLSFASHVQSMFVDSPPDISQHGLFTKALIQAITEAREAESNQERLDSFEVVEGELEINVYVGLTAMVYNQSKLGFCKDRGNVFF</sequence>
<proteinExistence type="inferred from homology"/>
<dbReference type="InterPro" id="IPR034753">
    <property type="entry name" value="hSac2"/>
</dbReference>
<gene>
    <name evidence="4" type="primary">TPRG1L</name>
    <name evidence="4" type="ORF">OS493_000288</name>
</gene>
<dbReference type="PANTHER" id="PTHR31108:SF1">
    <property type="entry name" value="HSAC2 DOMAIN-CONTAINING PROTEIN"/>
    <property type="match status" value="1"/>
</dbReference>
<organism evidence="4 5">
    <name type="scientific">Desmophyllum pertusum</name>
    <dbReference type="NCBI Taxonomy" id="174260"/>
    <lineage>
        <taxon>Eukaryota</taxon>
        <taxon>Metazoa</taxon>
        <taxon>Cnidaria</taxon>
        <taxon>Anthozoa</taxon>
        <taxon>Hexacorallia</taxon>
        <taxon>Scleractinia</taxon>
        <taxon>Caryophylliina</taxon>
        <taxon>Caryophylliidae</taxon>
        <taxon>Desmophyllum</taxon>
    </lineage>
</organism>
<dbReference type="InterPro" id="IPR040242">
    <property type="entry name" value="TPRG1-like"/>
</dbReference>
<dbReference type="EMBL" id="MU825396">
    <property type="protein sequence ID" value="KAJ7394477.1"/>
    <property type="molecule type" value="Genomic_DNA"/>
</dbReference>
<dbReference type="Proteomes" id="UP001163046">
    <property type="component" value="Unassembled WGS sequence"/>
</dbReference>
<feature type="compositionally biased region" description="Polar residues" evidence="2">
    <location>
        <begin position="1"/>
        <end position="25"/>
    </location>
</feature>
<dbReference type="AlphaFoldDB" id="A0A9X0A6Z2"/>
<dbReference type="PROSITE" id="PS51791">
    <property type="entry name" value="HSAC2"/>
    <property type="match status" value="1"/>
</dbReference>
<evidence type="ECO:0000256" key="1">
    <source>
        <dbReference type="ARBA" id="ARBA00009163"/>
    </source>
</evidence>
<dbReference type="PANTHER" id="PTHR31108">
    <property type="entry name" value="TUMOR PROTEIN P63-REGULATED GENE 1-LIKE PROTEIN"/>
    <property type="match status" value="1"/>
</dbReference>
<protein>
    <submittedName>
        <fullName evidence="4">Identical protein binding</fullName>
    </submittedName>
</protein>
<dbReference type="GO" id="GO:0005737">
    <property type="term" value="C:cytoplasm"/>
    <property type="evidence" value="ECO:0007669"/>
    <property type="project" value="TreeGrafter"/>
</dbReference>
<dbReference type="OrthoDB" id="10012704at2759"/>
<reference evidence="4" key="1">
    <citation type="submission" date="2023-01" db="EMBL/GenBank/DDBJ databases">
        <title>Genome assembly of the deep-sea coral Lophelia pertusa.</title>
        <authorList>
            <person name="Herrera S."/>
            <person name="Cordes E."/>
        </authorList>
    </citation>
    <scope>NUCLEOTIDE SEQUENCE</scope>
    <source>
        <strain evidence="4">USNM1676648</strain>
        <tissue evidence="4">Polyp</tissue>
    </source>
</reference>
<accession>A0A9X0A6Z2</accession>
<dbReference type="InterPro" id="IPR022158">
    <property type="entry name" value="Inositol_phosphatase"/>
</dbReference>
<evidence type="ECO:0000256" key="2">
    <source>
        <dbReference type="SAM" id="MobiDB-lite"/>
    </source>
</evidence>
<evidence type="ECO:0000259" key="3">
    <source>
        <dbReference type="PROSITE" id="PS51791"/>
    </source>
</evidence>
<feature type="domain" description="HSac2" evidence="3">
    <location>
        <begin position="94"/>
        <end position="282"/>
    </location>
</feature>
<name>A0A9X0A6Z2_9CNID</name>
<evidence type="ECO:0000313" key="5">
    <source>
        <dbReference type="Proteomes" id="UP001163046"/>
    </source>
</evidence>
<evidence type="ECO:0000313" key="4">
    <source>
        <dbReference type="EMBL" id="KAJ7394477.1"/>
    </source>
</evidence>
<dbReference type="Pfam" id="PF12456">
    <property type="entry name" value="hSac2"/>
    <property type="match status" value="1"/>
</dbReference>
<comment type="similarity">
    <text evidence="1">Belongs to the TPRG1 family.</text>
</comment>
<feature type="region of interest" description="Disordered" evidence="2">
    <location>
        <begin position="1"/>
        <end position="40"/>
    </location>
</feature>
<comment type="caution">
    <text evidence="4">The sequence shown here is derived from an EMBL/GenBank/DDBJ whole genome shotgun (WGS) entry which is preliminary data.</text>
</comment>
<keyword evidence="5" id="KW-1185">Reference proteome</keyword>